<keyword evidence="1" id="KW-0436">Ligase</keyword>
<evidence type="ECO:0000259" key="4">
    <source>
        <dbReference type="PROSITE" id="PS50862"/>
    </source>
</evidence>
<dbReference type="Gene3D" id="3.30.930.10">
    <property type="entry name" value="Bira Bifunctional Protein, Domain 2"/>
    <property type="match status" value="1"/>
</dbReference>
<dbReference type="NCBIfam" id="NF006828">
    <property type="entry name" value="PRK09350.1"/>
    <property type="match status" value="1"/>
</dbReference>
<organism evidence="5 6">
    <name type="scientific">Coralloluteibacterium thermophilum</name>
    <dbReference type="NCBI Taxonomy" id="2707049"/>
    <lineage>
        <taxon>Bacteria</taxon>
        <taxon>Pseudomonadati</taxon>
        <taxon>Pseudomonadota</taxon>
        <taxon>Gammaproteobacteria</taxon>
        <taxon>Lysobacterales</taxon>
        <taxon>Lysobacteraceae</taxon>
        <taxon>Coralloluteibacterium</taxon>
    </lineage>
</organism>
<evidence type="ECO:0000256" key="2">
    <source>
        <dbReference type="ARBA" id="ARBA00022741"/>
    </source>
</evidence>
<dbReference type="InterPro" id="IPR004364">
    <property type="entry name" value="Aa-tRNA-synt_II"/>
</dbReference>
<dbReference type="SUPFAM" id="SSF55681">
    <property type="entry name" value="Class II aaRS and biotin synthetases"/>
    <property type="match status" value="1"/>
</dbReference>
<name>A0ABV9NRJ5_9GAMM</name>
<dbReference type="EMBL" id="JBHSGG010000071">
    <property type="protein sequence ID" value="MFC4729900.1"/>
    <property type="molecule type" value="Genomic_DNA"/>
</dbReference>
<evidence type="ECO:0000256" key="1">
    <source>
        <dbReference type="ARBA" id="ARBA00022598"/>
    </source>
</evidence>
<evidence type="ECO:0000313" key="5">
    <source>
        <dbReference type="EMBL" id="MFC4729900.1"/>
    </source>
</evidence>
<dbReference type="InterPro" id="IPR018149">
    <property type="entry name" value="Lys-tRNA-synth_II_C"/>
</dbReference>
<dbReference type="Pfam" id="PF00152">
    <property type="entry name" value="tRNA-synt_2"/>
    <property type="match status" value="1"/>
</dbReference>
<gene>
    <name evidence="5" type="primary">epmA</name>
    <name evidence="5" type="ORF">ACFO3Q_17190</name>
</gene>
<dbReference type="InterPro" id="IPR045864">
    <property type="entry name" value="aa-tRNA-synth_II/BPL/LPL"/>
</dbReference>
<accession>A0ABV9NRJ5</accession>
<comment type="caution">
    <text evidence="5">The sequence shown here is derived from an EMBL/GenBank/DDBJ whole genome shotgun (WGS) entry which is preliminary data.</text>
</comment>
<dbReference type="PANTHER" id="PTHR42918">
    <property type="entry name" value="LYSYL-TRNA SYNTHETASE"/>
    <property type="match status" value="1"/>
</dbReference>
<dbReference type="RefSeq" id="WP_377006173.1">
    <property type="nucleotide sequence ID" value="NZ_JBHSGG010000071.1"/>
</dbReference>
<feature type="domain" description="Aminoacyl-transfer RNA synthetases class-II family profile" evidence="4">
    <location>
        <begin position="13"/>
        <end position="319"/>
    </location>
</feature>
<keyword evidence="6" id="KW-1185">Reference proteome</keyword>
<reference evidence="6" key="1">
    <citation type="journal article" date="2019" name="Int. J. Syst. Evol. Microbiol.">
        <title>The Global Catalogue of Microorganisms (GCM) 10K type strain sequencing project: providing services to taxonomists for standard genome sequencing and annotation.</title>
        <authorList>
            <consortium name="The Broad Institute Genomics Platform"/>
            <consortium name="The Broad Institute Genome Sequencing Center for Infectious Disease"/>
            <person name="Wu L."/>
            <person name="Ma J."/>
        </authorList>
    </citation>
    <scope>NUCLEOTIDE SEQUENCE [LARGE SCALE GENOMIC DNA]</scope>
    <source>
        <strain evidence="6">CGMCC 1.13574</strain>
    </source>
</reference>
<dbReference type="Proteomes" id="UP001595892">
    <property type="component" value="Unassembled WGS sequence"/>
</dbReference>
<dbReference type="PRINTS" id="PR00982">
    <property type="entry name" value="TRNASYNTHLYS"/>
</dbReference>
<dbReference type="PANTHER" id="PTHR42918:SF6">
    <property type="entry name" value="ELONGATION FACTOR P--(R)-BETA-LYSINE LIGASE"/>
    <property type="match status" value="1"/>
</dbReference>
<evidence type="ECO:0000256" key="3">
    <source>
        <dbReference type="ARBA" id="ARBA00022840"/>
    </source>
</evidence>
<dbReference type="PROSITE" id="PS50862">
    <property type="entry name" value="AA_TRNA_LIGASE_II"/>
    <property type="match status" value="1"/>
</dbReference>
<sequence length="323" mass="35923">MNDWRPTAPVEALRLRARLYALLRAHFAEQGVLEVETPILSQAGNTDPNIESFALEFSGPAGAGGRRRWLRTSPEFPLKRLLAAGVGDCYELGRVFRNGEAGRRHNPEFTMLEWYRVGWDHLRLMEETCTLVRRAMALVGRDCSVRTLSYRTLYREHLGLDPLTAEVGDLRAALGDVEIDPDGLDRDDWLDLLMTHRIQPRFASDAIHVIHDYPASQCALARVRREDPPVAERFELYLGPLELANGYHELADAAEQGARFAADGVRRRARGAAVPETDTRLLDALDGGFPGCAGVAMGIERLLMAMCGTDAIADVLAFPFDRA</sequence>
<keyword evidence="3" id="KW-0067">ATP-binding</keyword>
<dbReference type="NCBIfam" id="TIGR00462">
    <property type="entry name" value="genX"/>
    <property type="match status" value="1"/>
</dbReference>
<proteinExistence type="predicted"/>
<dbReference type="InterPro" id="IPR004525">
    <property type="entry name" value="EpmA"/>
</dbReference>
<dbReference type="InterPro" id="IPR006195">
    <property type="entry name" value="aa-tRNA-synth_II"/>
</dbReference>
<keyword evidence="2" id="KW-0547">Nucleotide-binding</keyword>
<evidence type="ECO:0000313" key="6">
    <source>
        <dbReference type="Proteomes" id="UP001595892"/>
    </source>
</evidence>
<protein>
    <submittedName>
        <fullName evidence="5">EF-P lysine aminoacylase EpmA</fullName>
    </submittedName>
</protein>